<sequence>MIKPNDIIGFFPAAGAGGSTLDSSREIADQLGCALLELPNPPTIDDFTTGRWYNGLEHIVRAQIAKDGNSRLVLVGHCMGGLSAFTAASLLRSTSPDVRVGALVINTPYPGRDGRIPTMSALSDSAIGELLGAEGFPQELIDDVDMLEEVATNLRAEATVADRVAGAIHERTDCVPLHALSTRGDPFITPGDCEGWSRRSCGLFGWTICEGGHAINEASAPVLRRTIMSLFGELA</sequence>
<comment type="caution">
    <text evidence="2">The sequence shown here is derived from an EMBL/GenBank/DDBJ whole genome shotgun (WGS) entry which is preliminary data.</text>
</comment>
<evidence type="ECO:0000313" key="3">
    <source>
        <dbReference type="Proteomes" id="UP000320806"/>
    </source>
</evidence>
<gene>
    <name evidence="2" type="ORF">FB459_1957</name>
</gene>
<dbReference type="Gene3D" id="3.40.50.1820">
    <property type="entry name" value="alpha/beta hydrolase"/>
    <property type="match status" value="1"/>
</dbReference>
<feature type="domain" description="AB hydrolase-1" evidence="1">
    <location>
        <begin position="45"/>
        <end position="220"/>
    </location>
</feature>
<dbReference type="RefSeq" id="WP_170221822.1">
    <property type="nucleotide sequence ID" value="NZ_BAABCI010000029.1"/>
</dbReference>
<dbReference type="InterPro" id="IPR029058">
    <property type="entry name" value="AB_hydrolase_fold"/>
</dbReference>
<proteinExistence type="predicted"/>
<dbReference type="EMBL" id="VFMO01000001">
    <property type="protein sequence ID" value="TQJ14491.1"/>
    <property type="molecule type" value="Genomic_DNA"/>
</dbReference>
<accession>A0A542EGM7</accession>
<dbReference type="PANTHER" id="PTHR11487:SF0">
    <property type="entry name" value="S-ACYL FATTY ACID SYNTHASE THIOESTERASE, MEDIUM CHAIN"/>
    <property type="match status" value="1"/>
</dbReference>
<dbReference type="InterPro" id="IPR000073">
    <property type="entry name" value="AB_hydrolase_1"/>
</dbReference>
<dbReference type="PANTHER" id="PTHR11487">
    <property type="entry name" value="THIOESTERASE"/>
    <property type="match status" value="1"/>
</dbReference>
<organism evidence="2 3">
    <name type="scientific">Yimella lutea</name>
    <dbReference type="NCBI Taxonomy" id="587872"/>
    <lineage>
        <taxon>Bacteria</taxon>
        <taxon>Bacillati</taxon>
        <taxon>Actinomycetota</taxon>
        <taxon>Actinomycetes</taxon>
        <taxon>Micrococcales</taxon>
        <taxon>Dermacoccaceae</taxon>
        <taxon>Yimella</taxon>
    </lineage>
</organism>
<dbReference type="GO" id="GO:0003824">
    <property type="term" value="F:catalytic activity"/>
    <property type="evidence" value="ECO:0007669"/>
    <property type="project" value="UniProtKB-ARBA"/>
</dbReference>
<dbReference type="Pfam" id="PF12697">
    <property type="entry name" value="Abhydrolase_6"/>
    <property type="match status" value="1"/>
</dbReference>
<dbReference type="InterPro" id="IPR012223">
    <property type="entry name" value="TEII"/>
</dbReference>
<reference evidence="2 3" key="1">
    <citation type="submission" date="2019-06" db="EMBL/GenBank/DDBJ databases">
        <title>Sequencing the genomes of 1000 actinobacteria strains.</title>
        <authorList>
            <person name="Klenk H.-P."/>
        </authorList>
    </citation>
    <scope>NUCLEOTIDE SEQUENCE [LARGE SCALE GENOMIC DNA]</scope>
    <source>
        <strain evidence="2 3">DSM 19828</strain>
    </source>
</reference>
<dbReference type="SUPFAM" id="SSF53474">
    <property type="entry name" value="alpha/beta-Hydrolases"/>
    <property type="match status" value="1"/>
</dbReference>
<keyword evidence="3" id="KW-1185">Reference proteome</keyword>
<dbReference type="GO" id="GO:0008610">
    <property type="term" value="P:lipid biosynthetic process"/>
    <property type="evidence" value="ECO:0007669"/>
    <property type="project" value="TreeGrafter"/>
</dbReference>
<evidence type="ECO:0000259" key="1">
    <source>
        <dbReference type="Pfam" id="PF12697"/>
    </source>
</evidence>
<dbReference type="AlphaFoldDB" id="A0A542EGM7"/>
<protein>
    <submittedName>
        <fullName evidence="2">Surfactin synthase thioesterase subunit</fullName>
    </submittedName>
</protein>
<name>A0A542EGM7_9MICO</name>
<evidence type="ECO:0000313" key="2">
    <source>
        <dbReference type="EMBL" id="TQJ14491.1"/>
    </source>
</evidence>
<dbReference type="Proteomes" id="UP000320806">
    <property type="component" value="Unassembled WGS sequence"/>
</dbReference>